<reference evidence="2" key="1">
    <citation type="journal article" date="2014" name="Microb. Cell Fact.">
        <title>Exploiting Issatchenkia orientalis SD108 for succinic acid production.</title>
        <authorList>
            <person name="Xiao H."/>
            <person name="Shao Z."/>
            <person name="Jiang Y."/>
            <person name="Dole S."/>
            <person name="Zhao H."/>
        </authorList>
    </citation>
    <scope>NUCLEOTIDE SEQUENCE [LARGE SCALE GENOMIC DNA]</scope>
    <source>
        <strain evidence="2">SD108</strain>
    </source>
</reference>
<sequence>KLMGANQMGQLGINIPLMILQKIQEASCAIADAMVSCQIARIRNVKTQD</sequence>
<evidence type="ECO:0000313" key="1">
    <source>
        <dbReference type="EMBL" id="KGK34445.1"/>
    </source>
</evidence>
<name>A0A099NPL3_PICKU</name>
<proteinExistence type="predicted"/>
<comment type="caution">
    <text evidence="1">The sequence shown here is derived from an EMBL/GenBank/DDBJ whole genome shotgun (WGS) entry which is preliminary data.</text>
</comment>
<feature type="non-terminal residue" evidence="1">
    <location>
        <position position="1"/>
    </location>
</feature>
<dbReference type="HOGENOM" id="CLU_3147188_0_0_1"/>
<dbReference type="EMBL" id="JQFK01001634">
    <property type="protein sequence ID" value="KGK34445.1"/>
    <property type="molecule type" value="Genomic_DNA"/>
</dbReference>
<gene>
    <name evidence="1" type="ORF">JL09_g6408</name>
</gene>
<organism evidence="1 2">
    <name type="scientific">Pichia kudriavzevii</name>
    <name type="common">Yeast</name>
    <name type="synonym">Issatchenkia orientalis</name>
    <dbReference type="NCBI Taxonomy" id="4909"/>
    <lineage>
        <taxon>Eukaryota</taxon>
        <taxon>Fungi</taxon>
        <taxon>Dikarya</taxon>
        <taxon>Ascomycota</taxon>
        <taxon>Saccharomycotina</taxon>
        <taxon>Pichiomycetes</taxon>
        <taxon>Pichiales</taxon>
        <taxon>Pichiaceae</taxon>
        <taxon>Pichia</taxon>
    </lineage>
</organism>
<evidence type="ECO:0000313" key="2">
    <source>
        <dbReference type="Proteomes" id="UP000029867"/>
    </source>
</evidence>
<dbReference type="AlphaFoldDB" id="A0A099NPL3"/>
<dbReference type="Proteomes" id="UP000029867">
    <property type="component" value="Unassembled WGS sequence"/>
</dbReference>
<protein>
    <submittedName>
        <fullName evidence="1">Uncharacterized protein</fullName>
    </submittedName>
</protein>
<accession>A0A099NPL3</accession>